<keyword evidence="2" id="KW-0808">Transferase</keyword>
<dbReference type="PANTHER" id="PTHR22916">
    <property type="entry name" value="GLYCOSYLTRANSFERASE"/>
    <property type="match status" value="1"/>
</dbReference>
<protein>
    <submittedName>
        <fullName evidence="2">Glycosyl transferase family 2</fullName>
    </submittedName>
</protein>
<reference evidence="2 3" key="2">
    <citation type="journal article" date="2010" name="J. Bacteriol.">
        <title>Complete genome sequence of Beijerinckia indica subsp. indica.</title>
        <authorList>
            <person name="Tamas I."/>
            <person name="Dedysh S.N."/>
            <person name="Liesack W."/>
            <person name="Stott M.B."/>
            <person name="Alam M."/>
            <person name="Murrell J.C."/>
            <person name="Dunfield P.F."/>
        </authorList>
    </citation>
    <scope>NUCLEOTIDE SEQUENCE [LARGE SCALE GENOMIC DNA]</scope>
    <source>
        <strain evidence="3">ATCC 9039 / DSM 1715 / NCIMB 8712</strain>
    </source>
</reference>
<dbReference type="SUPFAM" id="SSF53448">
    <property type="entry name" value="Nucleotide-diphospho-sugar transferases"/>
    <property type="match status" value="1"/>
</dbReference>
<dbReference type="RefSeq" id="WP_012383363.1">
    <property type="nucleotide sequence ID" value="NC_010581.1"/>
</dbReference>
<dbReference type="eggNOG" id="COG1216">
    <property type="taxonomic scope" value="Bacteria"/>
</dbReference>
<reference evidence="3" key="1">
    <citation type="submission" date="2008-03" db="EMBL/GenBank/DDBJ databases">
        <title>Complete sequence of chromosome of Beijerinckia indica subsp. indica ATCC 9039.</title>
        <authorList>
            <consortium name="US DOE Joint Genome Institute"/>
            <person name="Copeland A."/>
            <person name="Lucas S."/>
            <person name="Lapidus A."/>
            <person name="Glavina del Rio T."/>
            <person name="Dalin E."/>
            <person name="Tice H."/>
            <person name="Bruce D."/>
            <person name="Goodwin L."/>
            <person name="Pitluck S."/>
            <person name="LaButti K."/>
            <person name="Schmutz J."/>
            <person name="Larimer F."/>
            <person name="Land M."/>
            <person name="Hauser L."/>
            <person name="Kyrpides N."/>
            <person name="Mikhailova N."/>
            <person name="Dunfield P.F."/>
            <person name="Dedysh S.N."/>
            <person name="Liesack W."/>
            <person name="Saw J.H."/>
            <person name="Alam M."/>
            <person name="Chen Y."/>
            <person name="Murrell J.C."/>
            <person name="Richardson P."/>
        </authorList>
    </citation>
    <scope>NUCLEOTIDE SEQUENCE [LARGE SCALE GENOMIC DNA]</scope>
    <source>
        <strain evidence="3">ATCC 9039 / DSM 1715 / NCIMB 8712</strain>
    </source>
</reference>
<accession>B2IDF3</accession>
<evidence type="ECO:0000313" key="2">
    <source>
        <dbReference type="EMBL" id="ACB94005.1"/>
    </source>
</evidence>
<gene>
    <name evidence="2" type="ordered locus">Bind_0351</name>
</gene>
<keyword evidence="3" id="KW-1185">Reference proteome</keyword>
<dbReference type="AlphaFoldDB" id="B2IDF3"/>
<dbReference type="OrthoDB" id="174925at2"/>
<sequence length="393" mass="43984">MNKPEFLPHKTIAPRLTELPLVSVIIVNYNYGRFLWQAVTSVFQQTYSNFECIIIDNASADESADVLTRIEETYPDTIIIRRKENSGQSSASIEGYAASSGEYIVFLDADDCLLPDCLSTHIFVHLSLRIPVGFSSGDMLQSVGQRLVLGTVTGISDYIRSGKGRTECLLRRIDYASGNIWPLPSPDDDFEADVHFVPPENVTSWAWAPTSGNCFRRDALQLFLGNKRLQDLRSCTDAYLLRGIGSLMGSVLIDRAIAIYRLHGQNVFSKSPQLNGILIYERGTPSDNDLFARRLLIDYFIDNAALFMRKLPAQQTFLHVLKRLDAIDPKLPPAIPGCHSYLASKLVLSFNPIAQAIGTRSLIMTLLSMRVPPSVIIRAYCKHWPARLMKQVN</sequence>
<dbReference type="STRING" id="395963.Bind_0351"/>
<dbReference type="EMBL" id="CP001016">
    <property type="protein sequence ID" value="ACB94005.1"/>
    <property type="molecule type" value="Genomic_DNA"/>
</dbReference>
<dbReference type="GO" id="GO:0016758">
    <property type="term" value="F:hexosyltransferase activity"/>
    <property type="evidence" value="ECO:0007669"/>
    <property type="project" value="UniProtKB-ARBA"/>
</dbReference>
<dbReference type="PANTHER" id="PTHR22916:SF3">
    <property type="entry name" value="UDP-GLCNAC:BETAGAL BETA-1,3-N-ACETYLGLUCOSAMINYLTRANSFERASE-LIKE PROTEIN 1"/>
    <property type="match status" value="1"/>
</dbReference>
<dbReference type="HOGENOM" id="CLU_691992_0_0_5"/>
<dbReference type="InterPro" id="IPR001173">
    <property type="entry name" value="Glyco_trans_2-like"/>
</dbReference>
<feature type="domain" description="Glycosyltransferase 2-like" evidence="1">
    <location>
        <begin position="23"/>
        <end position="120"/>
    </location>
</feature>
<dbReference type="KEGG" id="bid:Bind_0351"/>
<name>B2IDF3_BEII9</name>
<dbReference type="CDD" id="cd00761">
    <property type="entry name" value="Glyco_tranf_GTA_type"/>
    <property type="match status" value="1"/>
</dbReference>
<dbReference type="InterPro" id="IPR029044">
    <property type="entry name" value="Nucleotide-diphossugar_trans"/>
</dbReference>
<dbReference type="Proteomes" id="UP000001695">
    <property type="component" value="Chromosome"/>
</dbReference>
<organism evidence="2 3">
    <name type="scientific">Beijerinckia indica subsp. indica (strain ATCC 9039 / DSM 1715 / NCIMB 8712)</name>
    <dbReference type="NCBI Taxonomy" id="395963"/>
    <lineage>
        <taxon>Bacteria</taxon>
        <taxon>Pseudomonadati</taxon>
        <taxon>Pseudomonadota</taxon>
        <taxon>Alphaproteobacteria</taxon>
        <taxon>Hyphomicrobiales</taxon>
        <taxon>Beijerinckiaceae</taxon>
        <taxon>Beijerinckia</taxon>
    </lineage>
</organism>
<evidence type="ECO:0000259" key="1">
    <source>
        <dbReference type="Pfam" id="PF00535"/>
    </source>
</evidence>
<evidence type="ECO:0000313" key="3">
    <source>
        <dbReference type="Proteomes" id="UP000001695"/>
    </source>
</evidence>
<dbReference type="Pfam" id="PF00535">
    <property type="entry name" value="Glycos_transf_2"/>
    <property type="match status" value="1"/>
</dbReference>
<dbReference type="Gene3D" id="3.90.550.10">
    <property type="entry name" value="Spore Coat Polysaccharide Biosynthesis Protein SpsA, Chain A"/>
    <property type="match status" value="1"/>
</dbReference>
<dbReference type="CAZy" id="GT2">
    <property type="family name" value="Glycosyltransferase Family 2"/>
</dbReference>
<proteinExistence type="predicted"/>